<name>A0A1M5BLC4_9BACE</name>
<dbReference type="SUPFAM" id="SSF53474">
    <property type="entry name" value="alpha/beta-Hydrolases"/>
    <property type="match status" value="1"/>
</dbReference>
<dbReference type="Pfam" id="PF02230">
    <property type="entry name" value="Abhydrolase_2"/>
    <property type="match status" value="1"/>
</dbReference>
<dbReference type="EMBL" id="FQVD01000019">
    <property type="protein sequence ID" value="SHF43236.1"/>
    <property type="molecule type" value="Genomic_DNA"/>
</dbReference>
<dbReference type="Proteomes" id="UP000184436">
    <property type="component" value="Unassembled WGS sequence"/>
</dbReference>
<feature type="chain" id="PRO_5030031290" evidence="2">
    <location>
        <begin position="20"/>
        <end position="260"/>
    </location>
</feature>
<dbReference type="STRING" id="871325.SAMN05444349_11955"/>
<feature type="domain" description="Phospholipase/carboxylesterase/thioesterase" evidence="3">
    <location>
        <begin position="50"/>
        <end position="245"/>
    </location>
</feature>
<accession>A0A1M5BLC4</accession>
<sequence>MKQWTAFIAFLFLSISLSAQQRYGKELYEKEVFVSTQGDSLPYRLLRPEVVKPGKKYPLVLFLHGAGERGNDNERQLTHGGQMFLNPVNREKHPAFILIPQCPQGKYWGYVERPRSFTPSNMPVGQEMNPIFRAVKELLDSYLTMPEIDKKRIYIVGLSMGAMGTFDMVSRYPEIFTAAIPICGTVNPNRLSAAKDIKFRIFHGDADDVVTVEGSRGAYKALKTAGADVEYIEFPGCGHNSWDSAFAYPGFMEWLFKQKK</sequence>
<dbReference type="GO" id="GO:0016787">
    <property type="term" value="F:hydrolase activity"/>
    <property type="evidence" value="ECO:0007669"/>
    <property type="project" value="InterPro"/>
</dbReference>
<keyword evidence="1 2" id="KW-0732">Signal</keyword>
<dbReference type="InterPro" id="IPR003140">
    <property type="entry name" value="PLipase/COase/thioEstase"/>
</dbReference>
<dbReference type="OrthoDB" id="9764953at2"/>
<dbReference type="PANTHER" id="PTHR43037:SF1">
    <property type="entry name" value="BLL1128 PROTEIN"/>
    <property type="match status" value="1"/>
</dbReference>
<keyword evidence="5" id="KW-1185">Reference proteome</keyword>
<evidence type="ECO:0000313" key="5">
    <source>
        <dbReference type="Proteomes" id="UP000184436"/>
    </source>
</evidence>
<evidence type="ECO:0000256" key="2">
    <source>
        <dbReference type="SAM" id="SignalP"/>
    </source>
</evidence>
<dbReference type="RefSeq" id="WP_025076121.1">
    <property type="nucleotide sequence ID" value="NZ_FQVD01000019.1"/>
</dbReference>
<dbReference type="AlphaFoldDB" id="A0A1M5BLC4"/>
<dbReference type="PANTHER" id="PTHR43037">
    <property type="entry name" value="UNNAMED PRODUCT-RELATED"/>
    <property type="match status" value="1"/>
</dbReference>
<evidence type="ECO:0000256" key="1">
    <source>
        <dbReference type="ARBA" id="ARBA00022729"/>
    </source>
</evidence>
<dbReference type="Gene3D" id="3.40.50.1820">
    <property type="entry name" value="alpha/beta hydrolase"/>
    <property type="match status" value="1"/>
</dbReference>
<dbReference type="InterPro" id="IPR050955">
    <property type="entry name" value="Plant_Biomass_Hydrol_Est"/>
</dbReference>
<protein>
    <submittedName>
        <fullName evidence="4">Phospholipase/Carboxylesterase</fullName>
    </submittedName>
</protein>
<feature type="signal peptide" evidence="2">
    <location>
        <begin position="1"/>
        <end position="19"/>
    </location>
</feature>
<reference evidence="4 5" key="1">
    <citation type="submission" date="2016-11" db="EMBL/GenBank/DDBJ databases">
        <authorList>
            <person name="Jaros S."/>
            <person name="Januszkiewicz K."/>
            <person name="Wedrychowicz H."/>
        </authorList>
    </citation>
    <scope>NUCLEOTIDE SEQUENCE [LARGE SCALE GENOMIC DNA]</scope>
    <source>
        <strain evidence="4 5">DSM 26883</strain>
    </source>
</reference>
<evidence type="ECO:0000259" key="3">
    <source>
        <dbReference type="Pfam" id="PF02230"/>
    </source>
</evidence>
<evidence type="ECO:0000313" key="4">
    <source>
        <dbReference type="EMBL" id="SHF43236.1"/>
    </source>
</evidence>
<organism evidence="4 5">
    <name type="scientific">Bacteroides faecichinchillae</name>
    <dbReference type="NCBI Taxonomy" id="871325"/>
    <lineage>
        <taxon>Bacteria</taxon>
        <taxon>Pseudomonadati</taxon>
        <taxon>Bacteroidota</taxon>
        <taxon>Bacteroidia</taxon>
        <taxon>Bacteroidales</taxon>
        <taxon>Bacteroidaceae</taxon>
        <taxon>Bacteroides</taxon>
    </lineage>
</organism>
<gene>
    <name evidence="4" type="ORF">SAMN05444349_11955</name>
</gene>
<dbReference type="InterPro" id="IPR029058">
    <property type="entry name" value="AB_hydrolase_fold"/>
</dbReference>
<proteinExistence type="predicted"/>